<evidence type="ECO:0000313" key="8">
    <source>
        <dbReference type="EMBL" id="MBM9466812.1"/>
    </source>
</evidence>
<sequence length="500" mass="53617">MTRVVLALDCGTHAVRSIVFDADTGRSTICASEDIPLHFPRAGWVEVDPEVVAASAIRVLRSALAWAANSGHRVIGLGIADMRETAFAWSRSGQQPLYPGVMWMSQQSEPVVRRWRDQGLEPLIRQRTGLSNDTFFFGSKVAWMLEHVPIVRAAAEAGDLAVGTVDAWLVNRLTGGQVHRTDVSNASRTQLLDLRTGRWDPELGIALGIPLDCLPEVMPSMAPYGVTHPAVCGQEVPITGVLADQQASLLGHGCETRGTAKATFGTSGVVSLNTGPEILLQDGLVTSIGWGDGRSPLVYEIEGSAFHSGYTMSWMSEHTGHPVRFDLADDPPEKAAGDRVYVLPSFTVMGAPRWPKGRGAAITGLAMDTTTTEIMRAGVEAMAFQAYDLFAAIGHATDDTTELNVDGGGAGNDFLCGMLADLLGREVVRPDGGELTSVGVAKAVLRGLGEQTEPYWGQDRAAARRFRPRANRYAREGYERWVELIGAILGESAAAPALQS</sequence>
<dbReference type="Gene3D" id="3.30.420.40">
    <property type="match status" value="2"/>
</dbReference>
<feature type="domain" description="Carbohydrate kinase FGGY C-terminal" evidence="7">
    <location>
        <begin position="261"/>
        <end position="442"/>
    </location>
</feature>
<evidence type="ECO:0000256" key="1">
    <source>
        <dbReference type="ARBA" id="ARBA00009156"/>
    </source>
</evidence>
<keyword evidence="2" id="KW-0808">Transferase</keyword>
<dbReference type="InterPro" id="IPR000577">
    <property type="entry name" value="Carb_kinase_FGGY"/>
</dbReference>
<keyword evidence="4" id="KW-0418">Kinase</keyword>
<dbReference type="Pfam" id="PF00370">
    <property type="entry name" value="FGGY_N"/>
    <property type="match status" value="1"/>
</dbReference>
<keyword evidence="5" id="KW-0067">ATP-binding</keyword>
<dbReference type="InterPro" id="IPR018484">
    <property type="entry name" value="FGGY_N"/>
</dbReference>
<dbReference type="InterPro" id="IPR018485">
    <property type="entry name" value="FGGY_C"/>
</dbReference>
<dbReference type="SUPFAM" id="SSF53067">
    <property type="entry name" value="Actin-like ATPase domain"/>
    <property type="match status" value="2"/>
</dbReference>
<dbReference type="InterPro" id="IPR043129">
    <property type="entry name" value="ATPase_NBD"/>
</dbReference>
<dbReference type="GO" id="GO:0019563">
    <property type="term" value="P:glycerol catabolic process"/>
    <property type="evidence" value="ECO:0007669"/>
    <property type="project" value="TreeGrafter"/>
</dbReference>
<evidence type="ECO:0000259" key="7">
    <source>
        <dbReference type="Pfam" id="PF02782"/>
    </source>
</evidence>
<dbReference type="GO" id="GO:0004370">
    <property type="term" value="F:glycerol kinase activity"/>
    <property type="evidence" value="ECO:0007669"/>
    <property type="project" value="TreeGrafter"/>
</dbReference>
<dbReference type="GO" id="GO:0005829">
    <property type="term" value="C:cytosol"/>
    <property type="evidence" value="ECO:0007669"/>
    <property type="project" value="TreeGrafter"/>
</dbReference>
<protein>
    <recommendedName>
        <fullName evidence="10">Glycerol kinase</fullName>
    </recommendedName>
</protein>
<evidence type="ECO:0000256" key="4">
    <source>
        <dbReference type="ARBA" id="ARBA00022777"/>
    </source>
</evidence>
<keyword evidence="9" id="KW-1185">Reference proteome</keyword>
<dbReference type="AlphaFoldDB" id="A0A939C149"/>
<comment type="similarity">
    <text evidence="1">Belongs to the FGGY kinase family.</text>
</comment>
<evidence type="ECO:0000256" key="2">
    <source>
        <dbReference type="ARBA" id="ARBA00022679"/>
    </source>
</evidence>
<gene>
    <name evidence="8" type="ORF">JL106_05890</name>
</gene>
<dbReference type="Proteomes" id="UP000663792">
    <property type="component" value="Unassembled WGS sequence"/>
</dbReference>
<proteinExistence type="inferred from homology"/>
<feature type="domain" description="Carbohydrate kinase FGGY N-terminal" evidence="6">
    <location>
        <begin position="5"/>
        <end position="251"/>
    </location>
</feature>
<evidence type="ECO:0000259" key="6">
    <source>
        <dbReference type="Pfam" id="PF00370"/>
    </source>
</evidence>
<comment type="caution">
    <text evidence="8">The sequence shown here is derived from an EMBL/GenBank/DDBJ whole genome shotgun (WGS) entry which is preliminary data.</text>
</comment>
<keyword evidence="3" id="KW-0547">Nucleotide-binding</keyword>
<dbReference type="EMBL" id="JAERWK010000008">
    <property type="protein sequence ID" value="MBM9466812.1"/>
    <property type="molecule type" value="Genomic_DNA"/>
</dbReference>
<evidence type="ECO:0008006" key="10">
    <source>
        <dbReference type="Google" id="ProtNLM"/>
    </source>
</evidence>
<evidence type="ECO:0000256" key="5">
    <source>
        <dbReference type="ARBA" id="ARBA00022840"/>
    </source>
</evidence>
<reference evidence="8" key="1">
    <citation type="submission" date="2021-01" db="EMBL/GenBank/DDBJ databases">
        <title>YIM 132084 draft genome.</title>
        <authorList>
            <person name="An D."/>
        </authorList>
    </citation>
    <scope>NUCLEOTIDE SEQUENCE</scope>
    <source>
        <strain evidence="8">YIM 132084</strain>
    </source>
</reference>
<accession>A0A939C149</accession>
<name>A0A939C149_9ACTN</name>
<dbReference type="Pfam" id="PF02782">
    <property type="entry name" value="FGGY_C"/>
    <property type="match status" value="1"/>
</dbReference>
<dbReference type="RefSeq" id="WP_205259773.1">
    <property type="nucleotide sequence ID" value="NZ_JAERWK010000008.1"/>
</dbReference>
<evidence type="ECO:0000313" key="9">
    <source>
        <dbReference type="Proteomes" id="UP000663792"/>
    </source>
</evidence>
<evidence type="ECO:0000256" key="3">
    <source>
        <dbReference type="ARBA" id="ARBA00022741"/>
    </source>
</evidence>
<dbReference type="PANTHER" id="PTHR10196:SF69">
    <property type="entry name" value="GLYCEROL KINASE"/>
    <property type="match status" value="1"/>
</dbReference>
<dbReference type="GO" id="GO:0005524">
    <property type="term" value="F:ATP binding"/>
    <property type="evidence" value="ECO:0007669"/>
    <property type="project" value="UniProtKB-KW"/>
</dbReference>
<organism evidence="8 9">
    <name type="scientific">Nakamurella leprariae</name>
    <dbReference type="NCBI Taxonomy" id="2803911"/>
    <lineage>
        <taxon>Bacteria</taxon>
        <taxon>Bacillati</taxon>
        <taxon>Actinomycetota</taxon>
        <taxon>Actinomycetes</taxon>
        <taxon>Nakamurellales</taxon>
        <taxon>Nakamurellaceae</taxon>
        <taxon>Nakamurella</taxon>
    </lineage>
</organism>
<dbReference type="PIRSF" id="PIRSF000538">
    <property type="entry name" value="GlpK"/>
    <property type="match status" value="1"/>
</dbReference>
<dbReference type="PANTHER" id="PTHR10196">
    <property type="entry name" value="SUGAR KINASE"/>
    <property type="match status" value="1"/>
</dbReference>